<keyword evidence="13" id="KW-0539">Nucleus</keyword>
<dbReference type="InterPro" id="IPR046357">
    <property type="entry name" value="PPIase_dom_sf"/>
</dbReference>
<evidence type="ECO:0000256" key="7">
    <source>
        <dbReference type="ARBA" id="ARBA00022701"/>
    </source>
</evidence>
<evidence type="ECO:0000256" key="11">
    <source>
        <dbReference type="ARBA" id="ARBA00023128"/>
    </source>
</evidence>
<keyword evidence="14" id="KW-0697">Rotamase</keyword>
<evidence type="ECO:0000256" key="5">
    <source>
        <dbReference type="ARBA" id="ARBA00022481"/>
    </source>
</evidence>
<dbReference type="SMART" id="SM00028">
    <property type="entry name" value="TPR"/>
    <property type="match status" value="3"/>
</dbReference>
<dbReference type="GO" id="GO:0005829">
    <property type="term" value="C:cytosol"/>
    <property type="evidence" value="ECO:0007669"/>
    <property type="project" value="UniProtKB-SubCell"/>
</dbReference>
<evidence type="ECO:0000313" key="18">
    <source>
        <dbReference type="EMBL" id="KAG5180407.1"/>
    </source>
</evidence>
<evidence type="ECO:0000256" key="4">
    <source>
        <dbReference type="ARBA" id="ARBA00004514"/>
    </source>
</evidence>
<dbReference type="GO" id="GO:0016020">
    <property type="term" value="C:membrane"/>
    <property type="evidence" value="ECO:0007669"/>
    <property type="project" value="TreeGrafter"/>
</dbReference>
<gene>
    <name evidence="18" type="ORF">JKP88DRAFT_349518</name>
</gene>
<dbReference type="InterPro" id="IPR011990">
    <property type="entry name" value="TPR-like_helical_dom_sf"/>
</dbReference>
<evidence type="ECO:0000256" key="8">
    <source>
        <dbReference type="ARBA" id="ARBA00022737"/>
    </source>
</evidence>
<evidence type="ECO:0000256" key="3">
    <source>
        <dbReference type="ARBA" id="ARBA00004245"/>
    </source>
</evidence>
<dbReference type="Proteomes" id="UP000664859">
    <property type="component" value="Unassembled WGS sequence"/>
</dbReference>
<dbReference type="OrthoDB" id="1902587at2759"/>
<feature type="compositionally biased region" description="Polar residues" evidence="16">
    <location>
        <begin position="305"/>
        <end position="316"/>
    </location>
</feature>
<comment type="catalytic activity">
    <reaction evidence="14">
        <text>[protein]-peptidylproline (omega=180) = [protein]-peptidylproline (omega=0)</text>
        <dbReference type="Rhea" id="RHEA:16237"/>
        <dbReference type="Rhea" id="RHEA-COMP:10747"/>
        <dbReference type="Rhea" id="RHEA-COMP:10748"/>
        <dbReference type="ChEBI" id="CHEBI:83833"/>
        <dbReference type="ChEBI" id="CHEBI:83834"/>
        <dbReference type="EC" id="5.2.1.8"/>
    </reaction>
</comment>
<evidence type="ECO:0000256" key="12">
    <source>
        <dbReference type="ARBA" id="ARBA00023212"/>
    </source>
</evidence>
<name>A0A835YRT2_9STRA</name>
<dbReference type="AlphaFoldDB" id="A0A835YRT2"/>
<proteinExistence type="predicted"/>
<evidence type="ECO:0000256" key="16">
    <source>
        <dbReference type="SAM" id="MobiDB-lite"/>
    </source>
</evidence>
<keyword evidence="12" id="KW-0963">Cytoplasm</keyword>
<dbReference type="GO" id="GO:0005634">
    <property type="term" value="C:nucleus"/>
    <property type="evidence" value="ECO:0007669"/>
    <property type="project" value="UniProtKB-SubCell"/>
</dbReference>
<keyword evidence="14" id="KW-0413">Isomerase</keyword>
<keyword evidence="7" id="KW-0493">Microtubule</keyword>
<comment type="caution">
    <text evidence="18">The sequence shown here is derived from an EMBL/GenBank/DDBJ whole genome shotgun (WGS) entry which is preliminary data.</text>
</comment>
<accession>A0A835YRT2</accession>
<dbReference type="GO" id="GO:0012505">
    <property type="term" value="C:endomembrane system"/>
    <property type="evidence" value="ECO:0007669"/>
    <property type="project" value="TreeGrafter"/>
</dbReference>
<protein>
    <recommendedName>
        <fullName evidence="14">peptidylprolyl isomerase</fullName>
        <ecNumber evidence="14">5.2.1.8</ecNumber>
    </recommendedName>
</protein>
<keyword evidence="6" id="KW-0597">Phosphoprotein</keyword>
<keyword evidence="9 15" id="KW-0802">TPR repeat</keyword>
<dbReference type="Pfam" id="PF00254">
    <property type="entry name" value="FKBP_C"/>
    <property type="match status" value="1"/>
</dbReference>
<keyword evidence="19" id="KW-1185">Reference proteome</keyword>
<dbReference type="PROSITE" id="PS50059">
    <property type="entry name" value="FKBP_PPIASE"/>
    <property type="match status" value="1"/>
</dbReference>
<dbReference type="EC" id="5.2.1.8" evidence="14"/>
<keyword evidence="12" id="KW-0206">Cytoskeleton</keyword>
<dbReference type="PROSITE" id="PS50293">
    <property type="entry name" value="TPR_REGION"/>
    <property type="match status" value="1"/>
</dbReference>
<dbReference type="Gene3D" id="1.25.40.10">
    <property type="entry name" value="Tetratricopeptide repeat domain"/>
    <property type="match status" value="1"/>
</dbReference>
<dbReference type="SUPFAM" id="SSF54534">
    <property type="entry name" value="FKBP-like"/>
    <property type="match status" value="1"/>
</dbReference>
<organism evidence="18 19">
    <name type="scientific">Tribonema minus</name>
    <dbReference type="NCBI Taxonomy" id="303371"/>
    <lineage>
        <taxon>Eukaryota</taxon>
        <taxon>Sar</taxon>
        <taxon>Stramenopiles</taxon>
        <taxon>Ochrophyta</taxon>
        <taxon>PX clade</taxon>
        <taxon>Xanthophyceae</taxon>
        <taxon>Tribonematales</taxon>
        <taxon>Tribonemataceae</taxon>
        <taxon>Tribonema</taxon>
    </lineage>
</organism>
<evidence type="ECO:0000313" key="19">
    <source>
        <dbReference type="Proteomes" id="UP000664859"/>
    </source>
</evidence>
<dbReference type="GO" id="GO:0005874">
    <property type="term" value="C:microtubule"/>
    <property type="evidence" value="ECO:0007669"/>
    <property type="project" value="UniProtKB-KW"/>
</dbReference>
<dbReference type="Pfam" id="PF07719">
    <property type="entry name" value="TPR_2"/>
    <property type="match status" value="1"/>
</dbReference>
<feature type="domain" description="PPIase FKBP-type" evidence="17">
    <location>
        <begin position="34"/>
        <end position="121"/>
    </location>
</feature>
<keyword evidence="11" id="KW-0496">Mitochondrion</keyword>
<reference evidence="18" key="1">
    <citation type="submission" date="2021-02" db="EMBL/GenBank/DDBJ databases">
        <title>First Annotated Genome of the Yellow-green Alga Tribonema minus.</title>
        <authorList>
            <person name="Mahan K.M."/>
        </authorList>
    </citation>
    <scope>NUCLEOTIDE SEQUENCE</scope>
    <source>
        <strain evidence="18">UTEX B ZZ1240</strain>
    </source>
</reference>
<evidence type="ECO:0000256" key="13">
    <source>
        <dbReference type="ARBA" id="ARBA00023242"/>
    </source>
</evidence>
<keyword evidence="8" id="KW-0677">Repeat</keyword>
<dbReference type="InterPro" id="IPR019734">
    <property type="entry name" value="TPR_rpt"/>
</dbReference>
<evidence type="ECO:0000256" key="15">
    <source>
        <dbReference type="PROSITE-ProRule" id="PRU00339"/>
    </source>
</evidence>
<evidence type="ECO:0000256" key="6">
    <source>
        <dbReference type="ARBA" id="ARBA00022553"/>
    </source>
</evidence>
<evidence type="ECO:0000256" key="10">
    <source>
        <dbReference type="ARBA" id="ARBA00022990"/>
    </source>
</evidence>
<evidence type="ECO:0000256" key="9">
    <source>
        <dbReference type="ARBA" id="ARBA00022803"/>
    </source>
</evidence>
<dbReference type="GO" id="GO:0003755">
    <property type="term" value="F:peptidyl-prolyl cis-trans isomerase activity"/>
    <property type="evidence" value="ECO:0007669"/>
    <property type="project" value="UniProtKB-KW"/>
</dbReference>
<sequence length="440" mass="46028">MSELEEAKEWESLLGEGIQCKTITAGEGSVPEVGHVVEYSYIGRLADGDTVFGTRQGVKTCIGDGDEIPGIELALRHMKPGETRLVKCVARFAWGEEEQSVAHAPPPNSDVVLELTLVRIATAKTPAEMSADQRLEHATFKKEVGNAHYAAKHYPKALRCYQAAMDTAQSAIQQQQGEAGSGSEEGSDADANAARNSAARALLIACANNVAMVHVQLGNLKGALDATVIALEMDPNNVKALYRAGQVSSRQGNFEEARAALKKALALDPANAAVRAETRELQQRVADYHARQRAMQEKMGAALVSKTSSAGPSDTVQPRGGGGGEGGADAVPAPAAVATDGHKDGGSAGSDLDGTAGNRGQVQWPAGSRLMEGGVVTGLVAVIAALLWALWQAIWPAAGPFVVSAVNKTPEREVSIRCQSRAPWPLFLPAPCPAPVPAAP</sequence>
<dbReference type="InterPro" id="IPR001179">
    <property type="entry name" value="PPIase_FKBP_dom"/>
</dbReference>
<feature type="repeat" description="TPR" evidence="15">
    <location>
        <begin position="238"/>
        <end position="271"/>
    </location>
</feature>
<dbReference type="GO" id="GO:0005740">
    <property type="term" value="C:mitochondrial envelope"/>
    <property type="evidence" value="ECO:0007669"/>
    <property type="project" value="TreeGrafter"/>
</dbReference>
<evidence type="ECO:0000256" key="1">
    <source>
        <dbReference type="ARBA" id="ARBA00004123"/>
    </source>
</evidence>
<dbReference type="EMBL" id="JAFCMP010000390">
    <property type="protein sequence ID" value="KAG5180407.1"/>
    <property type="molecule type" value="Genomic_DNA"/>
</dbReference>
<dbReference type="PANTHER" id="PTHR46512:SF1">
    <property type="entry name" value="PEPTIDYLPROLYL ISOMERASE"/>
    <property type="match status" value="1"/>
</dbReference>
<dbReference type="SUPFAM" id="SSF48452">
    <property type="entry name" value="TPR-like"/>
    <property type="match status" value="1"/>
</dbReference>
<evidence type="ECO:0000256" key="14">
    <source>
        <dbReference type="PROSITE-ProRule" id="PRU00277"/>
    </source>
</evidence>
<feature type="region of interest" description="Disordered" evidence="16">
    <location>
        <begin position="299"/>
        <end position="360"/>
    </location>
</feature>
<dbReference type="InterPro" id="IPR013105">
    <property type="entry name" value="TPR_2"/>
</dbReference>
<dbReference type="Gene3D" id="3.10.50.40">
    <property type="match status" value="1"/>
</dbReference>
<dbReference type="PANTHER" id="PTHR46512">
    <property type="entry name" value="PEPTIDYLPROLYL ISOMERASE"/>
    <property type="match status" value="1"/>
</dbReference>
<evidence type="ECO:0000256" key="2">
    <source>
        <dbReference type="ARBA" id="ARBA00004173"/>
    </source>
</evidence>
<evidence type="ECO:0000259" key="17">
    <source>
        <dbReference type="PROSITE" id="PS50059"/>
    </source>
</evidence>
<dbReference type="GO" id="GO:0044183">
    <property type="term" value="F:protein folding chaperone"/>
    <property type="evidence" value="ECO:0007669"/>
    <property type="project" value="TreeGrafter"/>
</dbReference>
<dbReference type="InterPro" id="IPR050754">
    <property type="entry name" value="FKBP4/5/8-like"/>
</dbReference>
<comment type="subcellular location">
    <subcellularLocation>
        <location evidence="3">Cytoplasm</location>
        <location evidence="3">Cytoskeleton</location>
    </subcellularLocation>
    <subcellularLocation>
        <location evidence="4">Cytoplasm</location>
        <location evidence="4">Cytosol</location>
    </subcellularLocation>
    <subcellularLocation>
        <location evidence="2">Mitochondrion</location>
    </subcellularLocation>
    <subcellularLocation>
        <location evidence="1">Nucleus</location>
    </subcellularLocation>
</comment>
<feature type="compositionally biased region" description="Low complexity" evidence="16">
    <location>
        <begin position="328"/>
        <end position="339"/>
    </location>
</feature>
<feature type="region of interest" description="Disordered" evidence="16">
    <location>
        <begin position="171"/>
        <end position="192"/>
    </location>
</feature>
<keyword evidence="10" id="KW-0007">Acetylation</keyword>
<keyword evidence="5" id="KW-0488">Methylation</keyword>
<dbReference type="PROSITE" id="PS50005">
    <property type="entry name" value="TPR"/>
    <property type="match status" value="1"/>
</dbReference>